<protein>
    <submittedName>
        <fullName evidence="2">Uncharacterized protein</fullName>
    </submittedName>
</protein>
<proteinExistence type="predicted"/>
<dbReference type="EMBL" id="NHOC01000021">
    <property type="protein sequence ID" value="OUM19312.1"/>
    <property type="molecule type" value="Genomic_DNA"/>
</dbReference>
<sequence length="72" mass="8035">MTDRVAECIYPERKSCRGCSQSYNPARYDGGCMLHYEGGGAKSLEALELETAAQPRTNYRKLDKGGYRAENP</sequence>
<dbReference type="AlphaFoldDB" id="A0A252F0I1"/>
<evidence type="ECO:0000313" key="1">
    <source>
        <dbReference type="EMBL" id="OUM19312.1"/>
    </source>
</evidence>
<gene>
    <name evidence="1" type="ORF">CBW42_13730</name>
    <name evidence="2" type="ORF">CBW42_13800</name>
</gene>
<evidence type="ECO:0000313" key="3">
    <source>
        <dbReference type="Proteomes" id="UP000194903"/>
    </source>
</evidence>
<comment type="caution">
    <text evidence="2">The sequence shown here is derived from an EMBL/GenBank/DDBJ whole genome shotgun (WGS) entry which is preliminary data.</text>
</comment>
<organism evidence="2 3">
    <name type="scientific">Butyricicoccus porcorum</name>
    <dbReference type="NCBI Taxonomy" id="1945634"/>
    <lineage>
        <taxon>Bacteria</taxon>
        <taxon>Bacillati</taxon>
        <taxon>Bacillota</taxon>
        <taxon>Clostridia</taxon>
        <taxon>Eubacteriales</taxon>
        <taxon>Butyricicoccaceae</taxon>
        <taxon>Butyricicoccus</taxon>
    </lineage>
</organism>
<dbReference type="EMBL" id="NHOC01000021">
    <property type="protein sequence ID" value="OUM19326.1"/>
    <property type="molecule type" value="Genomic_DNA"/>
</dbReference>
<reference evidence="2 3" key="1">
    <citation type="submission" date="2017-05" db="EMBL/GenBank/DDBJ databases">
        <title>Butyricicoccus porcorum sp. nov. a butyrate-producing bacterium from the swine intestinal tract.</title>
        <authorList>
            <person name="Trachsel J."/>
            <person name="Humphrey S."/>
            <person name="Allen H.K."/>
        </authorList>
    </citation>
    <scope>NUCLEOTIDE SEQUENCE [LARGE SCALE GENOMIC DNA]</scope>
    <source>
        <strain evidence="2">BB10</strain>
    </source>
</reference>
<name>A0A252F0I1_9FIRM</name>
<keyword evidence="3" id="KW-1185">Reference proteome</keyword>
<dbReference type="Proteomes" id="UP000194903">
    <property type="component" value="Unassembled WGS sequence"/>
</dbReference>
<accession>A0A252F0I1</accession>
<evidence type="ECO:0000313" key="2">
    <source>
        <dbReference type="EMBL" id="OUM19326.1"/>
    </source>
</evidence>